<reference evidence="2" key="1">
    <citation type="journal article" date="2019" name="Int. J. Syst. Evol. Microbiol.">
        <title>The Global Catalogue of Microorganisms (GCM) 10K type strain sequencing project: providing services to taxonomists for standard genome sequencing and annotation.</title>
        <authorList>
            <consortium name="The Broad Institute Genomics Platform"/>
            <consortium name="The Broad Institute Genome Sequencing Center for Infectious Disease"/>
            <person name="Wu L."/>
            <person name="Ma J."/>
        </authorList>
    </citation>
    <scope>NUCLEOTIDE SEQUENCE [LARGE SCALE GENOMIC DNA]</scope>
    <source>
        <strain evidence="2">CGMCC 4.1434</strain>
    </source>
</reference>
<keyword evidence="2" id="KW-1185">Reference proteome</keyword>
<dbReference type="EMBL" id="JBHSNO010000001">
    <property type="protein sequence ID" value="MFC5587547.1"/>
    <property type="molecule type" value="Genomic_DNA"/>
</dbReference>
<comment type="caution">
    <text evidence="1">The sequence shown here is derived from an EMBL/GenBank/DDBJ whole genome shotgun (WGS) entry which is preliminary data.</text>
</comment>
<evidence type="ECO:0000313" key="1">
    <source>
        <dbReference type="EMBL" id="MFC5587547.1"/>
    </source>
</evidence>
<protein>
    <submittedName>
        <fullName evidence="1">Low copy number virion structural protein</fullName>
    </submittedName>
</protein>
<dbReference type="Proteomes" id="UP001596109">
    <property type="component" value="Unassembled WGS sequence"/>
</dbReference>
<organism evidence="1 2">
    <name type="scientific">Sporosarcina soli</name>
    <dbReference type="NCBI Taxonomy" id="334736"/>
    <lineage>
        <taxon>Bacteria</taxon>
        <taxon>Bacillati</taxon>
        <taxon>Bacillota</taxon>
        <taxon>Bacilli</taxon>
        <taxon>Bacillales</taxon>
        <taxon>Caryophanaceae</taxon>
        <taxon>Sporosarcina</taxon>
    </lineage>
</organism>
<accession>A0ABW0TDZ2</accession>
<dbReference type="RefSeq" id="WP_381429655.1">
    <property type="nucleotide sequence ID" value="NZ_JBHSNO010000001.1"/>
</dbReference>
<sequence length="129" mass="14686">MGGGFNVNYTAGGRLDAPFYPSKPNPFIKGFILEVGETTTQKEYTLEQDAEFLGIAFAMSEYYTHDNITVKVNEKNILETVYTKDLPEGIFFTTLIPLKAGDSITFIFNNISQNPKDVWYNYQFLIDEE</sequence>
<name>A0ABW0TDZ2_9BACL</name>
<gene>
    <name evidence="1" type="ORF">ACFPRA_01320</name>
</gene>
<proteinExistence type="predicted"/>
<evidence type="ECO:0000313" key="2">
    <source>
        <dbReference type="Proteomes" id="UP001596109"/>
    </source>
</evidence>